<comment type="caution">
    <text evidence="2">The sequence shown here is derived from an EMBL/GenBank/DDBJ whole genome shotgun (WGS) entry which is preliminary data.</text>
</comment>
<evidence type="ECO:0000313" key="3">
    <source>
        <dbReference type="Proteomes" id="UP000244956"/>
    </source>
</evidence>
<sequence length="1005" mass="114198">MPKISVVILWIMLVCLPATDGLAQYFGKNKPSYRTFDFELSQTPHFNIYHYLEDSSRVKFIGSLAEQWYNYHRQILMETFNNRNPIIFYRNHPDFQQTTAIMSSIGVGTGGVTEGLKRRVVMPFSFSDYQTSHVLGHELVHAFQYHIIEESEDLNLGAISKVPLWMIEGMAEYLSVGNIDAFTAAWMRDALLHDDFPRLEDMGRGHYSPYRFGQAFWSYIASRYGEQYIRRLFSASARQGFYYATEDVLGITVDSLSAEWRKTLSRQLLSPGDSTYTIIGERLLSTRNSGRYNLSPSVSSDGKHLVFLSERDVYSLDLFLADAQTGEIIDKIYTSTRNSEIDALEFTETAGAWSPDSRYFAYVAYQKGKTVILIQDVKKNKPHSSISPDEVDALSSPTWAPDGQGMVFSGMNNGVSNLFYTDLKTDSVSQLTHNNHACMQPVWTKDGNYIWYITDEAAPGQSIFFPGNFNLARYNLTSSTYRVFNTFPGAGNLNPMPLAGTPYVFFLSNVNGRRDLFSLNTETGQMKRATDYGTGIMGMTEMSPALSIGGHTLYYSILQNGKFQIIKAPAHKLLENATPVNHQPFDYRAARLTPYSEHFSVVDQNLIFRGVINADREVSLKPAEPRNQFKLDYIGNMAAGVMTGRFGTGMAGSIEALFSDVLGHHLLYGGASINGRIYDFGGQVALLNQKRRIKLGVSVSHIPYRMGYYTYEDNGAEDNLVYYSRRIFEDKASVFSFLPLNRYNRVEAGLSMAHYNYRYEKIDDIENYYPTYHNSGKKIDAPEGFWVGRSDVAYVFDNSRFGIASPVDGTRARFQFEQFYNGVDAHAILFDYRKYKFIRPFSFAFRLYHYGRYGSDRNTNRLTRLFAGYPWLIRGYDTGTFYADSTHNSRNIGIKHLIGSSIMISNLEWRMPLSGPIDIAPLRSSVIFSEMVLFMDAGLAWDDNSHPVLSLTTNSDSRRIPVFSAGMSVRFSLFGVIVLEPYWAFPIHQNRIFKGQFGFNVFPGW</sequence>
<dbReference type="PANTHER" id="PTHR36842">
    <property type="entry name" value="PROTEIN TOLB HOMOLOG"/>
    <property type="match status" value="1"/>
</dbReference>
<dbReference type="Gene3D" id="2.120.10.30">
    <property type="entry name" value="TolB, C-terminal domain"/>
    <property type="match status" value="1"/>
</dbReference>
<reference evidence="2 3" key="1">
    <citation type="submission" date="2018-05" db="EMBL/GenBank/DDBJ databases">
        <title>Marinilabilia rubrum sp. nov., isolated from saltern sediment.</title>
        <authorList>
            <person name="Zhang R."/>
        </authorList>
    </citation>
    <scope>NUCLEOTIDE SEQUENCE [LARGE SCALE GENOMIC DNA]</scope>
    <source>
        <strain evidence="2 3">WTE16</strain>
    </source>
</reference>
<dbReference type="InterPro" id="IPR011659">
    <property type="entry name" value="WD40"/>
</dbReference>
<dbReference type="Proteomes" id="UP000244956">
    <property type="component" value="Unassembled WGS sequence"/>
</dbReference>
<proteinExistence type="inferred from homology"/>
<dbReference type="InterPro" id="IPR007541">
    <property type="entry name" value="Uncharacterised_BSP"/>
</dbReference>
<comment type="similarity">
    <text evidence="1">Belongs to the TolB family.</text>
</comment>
<dbReference type="Pfam" id="PF07676">
    <property type="entry name" value="PD40"/>
    <property type="match status" value="2"/>
</dbReference>
<dbReference type="AlphaFoldDB" id="A0A2U2B8F4"/>
<dbReference type="Pfam" id="PF04450">
    <property type="entry name" value="BSP"/>
    <property type="match status" value="1"/>
</dbReference>
<accession>A0A2U2B8F4</accession>
<dbReference type="PANTHER" id="PTHR36842:SF1">
    <property type="entry name" value="PROTEIN TOLB"/>
    <property type="match status" value="1"/>
</dbReference>
<evidence type="ECO:0008006" key="4">
    <source>
        <dbReference type="Google" id="ProtNLM"/>
    </source>
</evidence>
<gene>
    <name evidence="2" type="ORF">DDZ16_09925</name>
</gene>
<dbReference type="EMBL" id="QEWP01000007">
    <property type="protein sequence ID" value="PWD99324.1"/>
    <property type="molecule type" value="Genomic_DNA"/>
</dbReference>
<organism evidence="2 3">
    <name type="scientific">Marinilabilia rubra</name>
    <dbReference type="NCBI Taxonomy" id="2162893"/>
    <lineage>
        <taxon>Bacteria</taxon>
        <taxon>Pseudomonadati</taxon>
        <taxon>Bacteroidota</taxon>
        <taxon>Bacteroidia</taxon>
        <taxon>Marinilabiliales</taxon>
        <taxon>Marinilabiliaceae</taxon>
        <taxon>Marinilabilia</taxon>
    </lineage>
</organism>
<dbReference type="InterPro" id="IPR011042">
    <property type="entry name" value="6-blade_b-propeller_TolB-like"/>
</dbReference>
<name>A0A2U2B8F4_9BACT</name>
<dbReference type="SUPFAM" id="SSF82171">
    <property type="entry name" value="DPP6 N-terminal domain-like"/>
    <property type="match status" value="1"/>
</dbReference>
<dbReference type="RefSeq" id="WP_109264307.1">
    <property type="nucleotide sequence ID" value="NZ_QEWP01000007.1"/>
</dbReference>
<evidence type="ECO:0000256" key="1">
    <source>
        <dbReference type="ARBA" id="ARBA00009820"/>
    </source>
</evidence>
<evidence type="ECO:0000313" key="2">
    <source>
        <dbReference type="EMBL" id="PWD99324.1"/>
    </source>
</evidence>
<protein>
    <recommendedName>
        <fullName evidence="4">TolB protein</fullName>
    </recommendedName>
</protein>
<keyword evidence="3" id="KW-1185">Reference proteome</keyword>
<dbReference type="OrthoDB" id="9815657at2"/>